<dbReference type="OrthoDB" id="5625885at2"/>
<name>U2G2K3_9GAMM</name>
<keyword evidence="1" id="KW-1133">Transmembrane helix</keyword>
<feature type="transmembrane region" description="Helical" evidence="1">
    <location>
        <begin position="49"/>
        <end position="73"/>
    </location>
</feature>
<keyword evidence="3" id="KW-1185">Reference proteome</keyword>
<sequence>MRSSNPRSPADPERAPAWWQVVLSVASAFFGVQSSRVRRRDFTYGRPMHFIICALLMTGIVAVLFYVAVHLALTYLG</sequence>
<reference evidence="2 3" key="1">
    <citation type="journal article" date="2011" name="J. Bacteriol.">
        <title>Genome sequence of Salinisphaera shabanensis, a gammaproteobacterium from the harsh, variable environment of the brine-seawater interface of the Shaban Deep in the Red Sea.</title>
        <authorList>
            <person name="Antunes A."/>
            <person name="Alam I."/>
            <person name="Bajic V.B."/>
            <person name="Stingl U."/>
        </authorList>
    </citation>
    <scope>NUCLEOTIDE SEQUENCE [LARGE SCALE GENOMIC DNA]</scope>
    <source>
        <strain evidence="2 3">E1L3A</strain>
    </source>
</reference>
<dbReference type="EMBL" id="AFNV02000003">
    <property type="protein sequence ID" value="ERJ20418.1"/>
    <property type="molecule type" value="Genomic_DNA"/>
</dbReference>
<evidence type="ECO:0008006" key="4">
    <source>
        <dbReference type="Google" id="ProtNLM"/>
    </source>
</evidence>
<organism evidence="2 3">
    <name type="scientific">Salinisphaera shabanensis E1L3A</name>
    <dbReference type="NCBI Taxonomy" id="1033802"/>
    <lineage>
        <taxon>Bacteria</taxon>
        <taxon>Pseudomonadati</taxon>
        <taxon>Pseudomonadota</taxon>
        <taxon>Gammaproteobacteria</taxon>
        <taxon>Salinisphaerales</taxon>
        <taxon>Salinisphaeraceae</taxon>
        <taxon>Salinisphaera</taxon>
    </lineage>
</organism>
<keyword evidence="1" id="KW-0472">Membrane</keyword>
<reference evidence="2 3" key="2">
    <citation type="journal article" date="2013" name="PLoS ONE">
        <title>INDIGO - INtegrated Data Warehouse of MIcrobial GenOmes with Examples from the Red Sea Extremophiles.</title>
        <authorList>
            <person name="Alam I."/>
            <person name="Antunes A."/>
            <person name="Kamau A.A."/>
            <person name="Ba Alawi W."/>
            <person name="Kalkatawi M."/>
            <person name="Stingl U."/>
            <person name="Bajic V.B."/>
        </authorList>
    </citation>
    <scope>NUCLEOTIDE SEQUENCE [LARGE SCALE GENOMIC DNA]</scope>
    <source>
        <strain evidence="2 3">E1L3A</strain>
    </source>
</reference>
<proteinExistence type="predicted"/>
<dbReference type="InterPro" id="IPR021344">
    <property type="entry name" value="DUF2970"/>
</dbReference>
<dbReference type="Proteomes" id="UP000006242">
    <property type="component" value="Unassembled WGS sequence"/>
</dbReference>
<gene>
    <name evidence="2" type="ORF">SSPSH_000528</name>
</gene>
<accession>U2G2K3</accession>
<protein>
    <recommendedName>
        <fullName evidence="4">DUF2970 domain-containing protein</fullName>
    </recommendedName>
</protein>
<feature type="transmembrane region" description="Helical" evidence="1">
    <location>
        <begin position="17"/>
        <end position="37"/>
    </location>
</feature>
<dbReference type="AlphaFoldDB" id="U2G2K3"/>
<evidence type="ECO:0000313" key="2">
    <source>
        <dbReference type="EMBL" id="ERJ20418.1"/>
    </source>
</evidence>
<keyword evidence="1" id="KW-0812">Transmembrane</keyword>
<dbReference type="Pfam" id="PF11174">
    <property type="entry name" value="DUF2970"/>
    <property type="match status" value="1"/>
</dbReference>
<dbReference type="STRING" id="1033802.SSPSH_000528"/>
<dbReference type="RefSeq" id="WP_021031325.1">
    <property type="nucleotide sequence ID" value="NZ_AFNV02000003.1"/>
</dbReference>
<evidence type="ECO:0000313" key="3">
    <source>
        <dbReference type="Proteomes" id="UP000006242"/>
    </source>
</evidence>
<evidence type="ECO:0000256" key="1">
    <source>
        <dbReference type="SAM" id="Phobius"/>
    </source>
</evidence>
<comment type="caution">
    <text evidence="2">The sequence shown here is derived from an EMBL/GenBank/DDBJ whole genome shotgun (WGS) entry which is preliminary data.</text>
</comment>